<dbReference type="SUPFAM" id="SSF57716">
    <property type="entry name" value="Glucocorticoid receptor-like (DNA-binding domain)"/>
    <property type="match status" value="1"/>
</dbReference>
<evidence type="ECO:0000256" key="9">
    <source>
        <dbReference type="SAM" id="Coils"/>
    </source>
</evidence>
<dbReference type="PROSITE" id="PS50114">
    <property type="entry name" value="GATA_ZN_FINGER_2"/>
    <property type="match status" value="1"/>
</dbReference>
<keyword evidence="4" id="KW-0862">Zinc</keyword>
<dbReference type="EMBL" id="CAJPDQ010000007">
    <property type="protein sequence ID" value="CAF9912640.1"/>
    <property type="molecule type" value="Genomic_DNA"/>
</dbReference>
<dbReference type="FunFam" id="3.30.50.10:FF:000007">
    <property type="entry name" value="Nitrogen regulatory AreA, N-terminal"/>
    <property type="match status" value="1"/>
</dbReference>
<keyword evidence="7" id="KW-0539">Nucleus</keyword>
<evidence type="ECO:0000313" key="13">
    <source>
        <dbReference type="Proteomes" id="UP000664169"/>
    </source>
</evidence>
<evidence type="ECO:0000259" key="11">
    <source>
        <dbReference type="PROSITE" id="PS50114"/>
    </source>
</evidence>
<dbReference type="GO" id="GO:0008270">
    <property type="term" value="F:zinc ion binding"/>
    <property type="evidence" value="ECO:0007669"/>
    <property type="project" value="UniProtKB-KW"/>
</dbReference>
<dbReference type="OrthoDB" id="515401at2759"/>
<dbReference type="GO" id="GO:0045944">
    <property type="term" value="P:positive regulation of transcription by RNA polymerase II"/>
    <property type="evidence" value="ECO:0007669"/>
    <property type="project" value="TreeGrafter"/>
</dbReference>
<feature type="region of interest" description="Disordered" evidence="10">
    <location>
        <begin position="217"/>
        <end position="239"/>
    </location>
</feature>
<dbReference type="GO" id="GO:0000122">
    <property type="term" value="P:negative regulation of transcription by RNA polymerase II"/>
    <property type="evidence" value="ECO:0007669"/>
    <property type="project" value="TreeGrafter"/>
</dbReference>
<evidence type="ECO:0000256" key="3">
    <source>
        <dbReference type="ARBA" id="ARBA00022771"/>
    </source>
</evidence>
<dbReference type="GO" id="GO:0005634">
    <property type="term" value="C:nucleus"/>
    <property type="evidence" value="ECO:0007669"/>
    <property type="project" value="UniProtKB-SubCell"/>
</dbReference>
<dbReference type="CDD" id="cd00202">
    <property type="entry name" value="ZnF_GATA"/>
    <property type="match status" value="1"/>
</dbReference>
<keyword evidence="5" id="KW-0805">Transcription regulation</keyword>
<dbReference type="Pfam" id="PF25026">
    <property type="entry name" value="Asd-4"/>
    <property type="match status" value="1"/>
</dbReference>
<keyword evidence="9" id="KW-0175">Coiled coil</keyword>
<dbReference type="GO" id="GO:0000978">
    <property type="term" value="F:RNA polymerase II cis-regulatory region sequence-specific DNA binding"/>
    <property type="evidence" value="ECO:0007669"/>
    <property type="project" value="TreeGrafter"/>
</dbReference>
<proteinExistence type="predicted"/>
<feature type="compositionally biased region" description="Basic residues" evidence="10">
    <location>
        <begin position="143"/>
        <end position="154"/>
    </location>
</feature>
<dbReference type="PANTHER" id="PTHR10071">
    <property type="entry name" value="TRANSCRIPTION FACTOR GATA FAMILY MEMBER"/>
    <property type="match status" value="1"/>
</dbReference>
<dbReference type="AlphaFoldDB" id="A0A8H3I9P3"/>
<dbReference type="InterPro" id="IPR000679">
    <property type="entry name" value="Znf_GATA"/>
</dbReference>
<dbReference type="GO" id="GO:0000981">
    <property type="term" value="F:DNA-binding transcription factor activity, RNA polymerase II-specific"/>
    <property type="evidence" value="ECO:0007669"/>
    <property type="project" value="TreeGrafter"/>
</dbReference>
<evidence type="ECO:0000256" key="7">
    <source>
        <dbReference type="ARBA" id="ARBA00023242"/>
    </source>
</evidence>
<reference evidence="12" key="1">
    <citation type="submission" date="2021-03" db="EMBL/GenBank/DDBJ databases">
        <authorList>
            <person name="Tagirdzhanova G."/>
        </authorList>
    </citation>
    <scope>NUCLEOTIDE SEQUENCE</scope>
</reference>
<feature type="compositionally biased region" description="Low complexity" evidence="10">
    <location>
        <begin position="23"/>
        <end position="35"/>
    </location>
</feature>
<feature type="coiled-coil region" evidence="9">
    <location>
        <begin position="279"/>
        <end position="306"/>
    </location>
</feature>
<evidence type="ECO:0000256" key="2">
    <source>
        <dbReference type="ARBA" id="ARBA00022723"/>
    </source>
</evidence>
<gene>
    <name evidence="12" type="ORF">GOMPHAMPRED_007716</name>
</gene>
<dbReference type="InterPro" id="IPR039355">
    <property type="entry name" value="Transcription_factor_GATA"/>
</dbReference>
<dbReference type="Pfam" id="PF00320">
    <property type="entry name" value="GATA"/>
    <property type="match status" value="1"/>
</dbReference>
<evidence type="ECO:0000256" key="4">
    <source>
        <dbReference type="ARBA" id="ARBA00022833"/>
    </source>
</evidence>
<dbReference type="Gene3D" id="3.30.50.10">
    <property type="entry name" value="Erythroid Transcription Factor GATA-1, subunit A"/>
    <property type="match status" value="1"/>
</dbReference>
<evidence type="ECO:0000256" key="6">
    <source>
        <dbReference type="ARBA" id="ARBA00023163"/>
    </source>
</evidence>
<keyword evidence="3 8" id="KW-0863">Zinc-finger</keyword>
<keyword evidence="6" id="KW-0804">Transcription</keyword>
<feature type="region of interest" description="Disordered" evidence="10">
    <location>
        <begin position="1"/>
        <end position="35"/>
    </location>
</feature>
<dbReference type="InterPro" id="IPR056998">
    <property type="entry name" value="Asd-4/GZF3_helical"/>
</dbReference>
<comment type="caution">
    <text evidence="12">The sequence shown here is derived from an EMBL/GenBank/DDBJ whole genome shotgun (WGS) entry which is preliminary data.</text>
</comment>
<dbReference type="SMART" id="SM00401">
    <property type="entry name" value="ZnF_GATA"/>
    <property type="match status" value="1"/>
</dbReference>
<dbReference type="InterPro" id="IPR013088">
    <property type="entry name" value="Znf_NHR/GATA"/>
</dbReference>
<dbReference type="PRINTS" id="PR00619">
    <property type="entry name" value="GATAZNFINGER"/>
</dbReference>
<evidence type="ECO:0000256" key="10">
    <source>
        <dbReference type="SAM" id="MobiDB-lite"/>
    </source>
</evidence>
<feature type="domain" description="GATA-type" evidence="11">
    <location>
        <begin position="95"/>
        <end position="142"/>
    </location>
</feature>
<feature type="region of interest" description="Disordered" evidence="10">
    <location>
        <begin position="143"/>
        <end position="200"/>
    </location>
</feature>
<keyword evidence="2" id="KW-0479">Metal-binding</keyword>
<sequence length="357" mass="39215">MAPTLERRAPSPLPPLSGPNDASRPSSTSTQSSNTLAFQHPTVSLPGLSTLAAVALPTNSQIRPPFNSINHQQHFTMTASPTPTSVSGQSNPPVCQNCATSTTPLWRRDELGSVLCNACGLFLKLHGRPRPISLKTDVIKSRNRVKSAQQKKKPMYFGNGLATARSEGGSPPPGFPRASHNSGSDHSHSPISRTTTPAMLGMPPHHMFDPSGMDHAFGPTTGRSPSLPALHFRQPSPNYLDRHLQPPHHPYESLQVAHTELKTRASELEVINGLFNDRIRQLEEEHRQTLEREHDYKRQIARLQDEVAFFRRSSTASKRSLEEDDDSPFAKRSRVSDVSTFSILSNPAEPLTTATKS</sequence>
<evidence type="ECO:0000256" key="8">
    <source>
        <dbReference type="PROSITE-ProRule" id="PRU00094"/>
    </source>
</evidence>
<organism evidence="12 13">
    <name type="scientific">Gomphillus americanus</name>
    <dbReference type="NCBI Taxonomy" id="1940652"/>
    <lineage>
        <taxon>Eukaryota</taxon>
        <taxon>Fungi</taxon>
        <taxon>Dikarya</taxon>
        <taxon>Ascomycota</taxon>
        <taxon>Pezizomycotina</taxon>
        <taxon>Lecanoromycetes</taxon>
        <taxon>OSLEUM clade</taxon>
        <taxon>Ostropomycetidae</taxon>
        <taxon>Ostropales</taxon>
        <taxon>Graphidaceae</taxon>
        <taxon>Gomphilloideae</taxon>
        <taxon>Gomphillus</taxon>
    </lineage>
</organism>
<evidence type="ECO:0000256" key="5">
    <source>
        <dbReference type="ARBA" id="ARBA00023015"/>
    </source>
</evidence>
<accession>A0A8H3I9P3</accession>
<comment type="subcellular location">
    <subcellularLocation>
        <location evidence="1">Nucleus</location>
    </subcellularLocation>
</comment>
<evidence type="ECO:0000256" key="1">
    <source>
        <dbReference type="ARBA" id="ARBA00004123"/>
    </source>
</evidence>
<dbReference type="Proteomes" id="UP000664169">
    <property type="component" value="Unassembled WGS sequence"/>
</dbReference>
<name>A0A8H3I9P3_9LECA</name>
<dbReference type="PANTHER" id="PTHR10071:SF338">
    <property type="entry name" value="GATA-TYPE DOMAIN-CONTAINING PROTEIN"/>
    <property type="match status" value="1"/>
</dbReference>
<dbReference type="PROSITE" id="PS00344">
    <property type="entry name" value="GATA_ZN_FINGER_1"/>
    <property type="match status" value="1"/>
</dbReference>
<protein>
    <recommendedName>
        <fullName evidence="11">GATA-type domain-containing protein</fullName>
    </recommendedName>
</protein>
<evidence type="ECO:0000313" key="12">
    <source>
        <dbReference type="EMBL" id="CAF9912640.1"/>
    </source>
</evidence>
<keyword evidence="13" id="KW-1185">Reference proteome</keyword>